<name>A0ABU0ZQA4_9ACTN</name>
<keyword evidence="2" id="KW-1185">Reference proteome</keyword>
<proteinExistence type="predicted"/>
<dbReference type="EMBL" id="JAVHUY010000039">
    <property type="protein sequence ID" value="MDQ7909208.1"/>
    <property type="molecule type" value="Genomic_DNA"/>
</dbReference>
<dbReference type="RefSeq" id="WP_308716466.1">
    <property type="nucleotide sequence ID" value="NZ_JAVHUY010000039.1"/>
</dbReference>
<gene>
    <name evidence="1" type="ORF">RB614_32270</name>
</gene>
<comment type="caution">
    <text evidence="1">The sequence shown here is derived from an EMBL/GenBank/DDBJ whole genome shotgun (WGS) entry which is preliminary data.</text>
</comment>
<evidence type="ECO:0000313" key="1">
    <source>
        <dbReference type="EMBL" id="MDQ7909208.1"/>
    </source>
</evidence>
<organism evidence="1 2">
    <name type="scientific">Phytohabitans maris</name>
    <dbReference type="NCBI Taxonomy" id="3071409"/>
    <lineage>
        <taxon>Bacteria</taxon>
        <taxon>Bacillati</taxon>
        <taxon>Actinomycetota</taxon>
        <taxon>Actinomycetes</taxon>
        <taxon>Micromonosporales</taxon>
        <taxon>Micromonosporaceae</taxon>
    </lineage>
</organism>
<evidence type="ECO:0000313" key="2">
    <source>
        <dbReference type="Proteomes" id="UP001230908"/>
    </source>
</evidence>
<dbReference type="Proteomes" id="UP001230908">
    <property type="component" value="Unassembled WGS sequence"/>
</dbReference>
<protein>
    <submittedName>
        <fullName evidence="1">Uncharacterized protein</fullName>
    </submittedName>
</protein>
<reference evidence="1 2" key="1">
    <citation type="submission" date="2023-08" db="EMBL/GenBank/DDBJ databases">
        <title>Phytohabitans sansha sp. nov., isolated from marine sediment.</title>
        <authorList>
            <person name="Zhao Y."/>
            <person name="Yi K."/>
        </authorList>
    </citation>
    <scope>NUCLEOTIDE SEQUENCE [LARGE SCALE GENOMIC DNA]</scope>
    <source>
        <strain evidence="1 2">ZYX-F-186</strain>
    </source>
</reference>
<accession>A0ABU0ZQA4</accession>
<sequence>MPETDAVKIEAAKRAVADAAAAYQAAVEEEKAALTALAEVKARRDAAGEAVAKARVPLHDAIVAAAALDIRQVDLVKLSGYTRDRIYKIVQSSTVE</sequence>